<evidence type="ECO:0000313" key="2">
    <source>
        <dbReference type="Proteomes" id="UP001243330"/>
    </source>
</evidence>
<dbReference type="EMBL" id="JAQOWY010000333">
    <property type="protein sequence ID" value="KAK1843932.1"/>
    <property type="molecule type" value="Genomic_DNA"/>
</dbReference>
<proteinExistence type="predicted"/>
<keyword evidence="2" id="KW-1185">Reference proteome</keyword>
<dbReference type="AlphaFoldDB" id="A0AAD9EDR2"/>
<sequence>MTYRRRRCRSCKISIYTPSQSFPRLLFVRQAGCVLPGVMSILSTLPVPLHRATTRTELVPVSRVASFPRPSCSSFSPLLSFLVLSHGRLLSFNSTHLWGKSSNSLSCSVLSAESSSAPKEGSRWAL</sequence>
<gene>
    <name evidence="1" type="ORF">CCHR01_13423</name>
</gene>
<name>A0AAD9EDR2_9PEZI</name>
<evidence type="ECO:0000313" key="1">
    <source>
        <dbReference type="EMBL" id="KAK1843932.1"/>
    </source>
</evidence>
<reference evidence="1" key="1">
    <citation type="submission" date="2023-01" db="EMBL/GenBank/DDBJ databases">
        <title>Colletotrichum chrysophilum M932 genome sequence.</title>
        <authorList>
            <person name="Baroncelli R."/>
        </authorList>
    </citation>
    <scope>NUCLEOTIDE SEQUENCE</scope>
    <source>
        <strain evidence="1">M932</strain>
    </source>
</reference>
<organism evidence="1 2">
    <name type="scientific">Colletotrichum chrysophilum</name>
    <dbReference type="NCBI Taxonomy" id="1836956"/>
    <lineage>
        <taxon>Eukaryota</taxon>
        <taxon>Fungi</taxon>
        <taxon>Dikarya</taxon>
        <taxon>Ascomycota</taxon>
        <taxon>Pezizomycotina</taxon>
        <taxon>Sordariomycetes</taxon>
        <taxon>Hypocreomycetidae</taxon>
        <taxon>Glomerellales</taxon>
        <taxon>Glomerellaceae</taxon>
        <taxon>Colletotrichum</taxon>
        <taxon>Colletotrichum gloeosporioides species complex</taxon>
    </lineage>
</organism>
<comment type="caution">
    <text evidence="1">The sequence shown here is derived from an EMBL/GenBank/DDBJ whole genome shotgun (WGS) entry which is preliminary data.</text>
</comment>
<dbReference type="Proteomes" id="UP001243330">
    <property type="component" value="Unassembled WGS sequence"/>
</dbReference>
<accession>A0AAD9EDR2</accession>
<protein>
    <submittedName>
        <fullName evidence="1">Uncharacterized protein</fullName>
    </submittedName>
</protein>